<proteinExistence type="predicted"/>
<dbReference type="OrthoDB" id="350048at2157"/>
<evidence type="ECO:0000313" key="3">
    <source>
        <dbReference type="Proteomes" id="UP000289691"/>
    </source>
</evidence>
<evidence type="ECO:0000256" key="1">
    <source>
        <dbReference type="SAM" id="Coils"/>
    </source>
</evidence>
<protein>
    <submittedName>
        <fullName evidence="2">Uncharacterized protein</fullName>
    </submittedName>
</protein>
<feature type="coiled-coil region" evidence="1">
    <location>
        <begin position="367"/>
        <end position="454"/>
    </location>
</feature>
<dbReference type="RefSeq" id="WP_129069544.1">
    <property type="nucleotide sequence ID" value="NZ_RDFA01000004.1"/>
</dbReference>
<dbReference type="AlphaFoldDB" id="A0A498L277"/>
<organism evidence="2 3">
    <name type="scientific">Halorientalis pallida</name>
    <dbReference type="NCBI Taxonomy" id="2479928"/>
    <lineage>
        <taxon>Archaea</taxon>
        <taxon>Methanobacteriati</taxon>
        <taxon>Methanobacteriota</taxon>
        <taxon>Stenosarchaea group</taxon>
        <taxon>Halobacteria</taxon>
        <taxon>Halobacteriales</taxon>
        <taxon>Haloarculaceae</taxon>
        <taxon>Halorientalis</taxon>
    </lineage>
</organism>
<feature type="coiled-coil region" evidence="1">
    <location>
        <begin position="126"/>
        <end position="185"/>
    </location>
</feature>
<keyword evidence="1" id="KW-0175">Coiled coil</keyword>
<comment type="caution">
    <text evidence="2">The sequence shown here is derived from an EMBL/GenBank/DDBJ whole genome shotgun (WGS) entry which is preliminary data.</text>
</comment>
<gene>
    <name evidence="2" type="ORF">EAF64_13635</name>
</gene>
<sequence>MDKVLEELEEELHPGFEQWAVCSLATVSDFDGGGDAPDVHWRYPANSLALLDELRAITRYDDVEYPLRIPLMSAKDRTNNQRSAYIIDENPFSGVFLLRFDQDEAEDRTYREGVGRTTARLVLEWMRKNQEQFAGLENEVNELTDTFYEVRGANFEVPTDEIERLLNAKQQYQSAMDRADDLRAKKDEIASALDQLDVALDARSLVRSDRLARVETVDSVAADERPAPDVMVTAFQRAQQVAGNITPRSARVDGIRDELTTLQDRRRHTFHDHVDGHTVQRTVFMAAVLAEIDSALETHRFDKLVDEFVEHNETTITEYDPSFDPTADPKDQFLETIEPMLDEKVQALSRELDELGITGRLTDRGTYTSIKEQLDHLRSTLSKLERALEERDRLAELADAIKEEYEAAHATLESQREALADAKQNTESELKTNSQRAEAAQRALERHKEAAQNSPLGRFVTLPVTEGAELQAEQFADDPGIAALVEEGIIDREAVVDRLRETLYDHEDGVIGASLETRGKSRSPSQGRPVVFCTQGTRNLVWSDAPSGTAPEAVANDEFAKQPETVFCTDDHAIGLLAVYGGLALDNFDHGYLRDSPFQGRATLWGEPIDLEDCYAYPELLPKDHPVSVYNRVETTPLPEGGESDD</sequence>
<dbReference type="Proteomes" id="UP000289691">
    <property type="component" value="Unassembled WGS sequence"/>
</dbReference>
<reference evidence="2 3" key="1">
    <citation type="submission" date="2019-01" db="EMBL/GenBank/DDBJ databases">
        <title>Halorientalis sp. F13-25 a new haloarchaeum isolated from hypersaline water.</title>
        <authorList>
            <person name="Ana D.-V."/>
            <person name="Cristina S.-P."/>
            <person name="Antonio V."/>
        </authorList>
    </citation>
    <scope>NUCLEOTIDE SEQUENCE [LARGE SCALE GENOMIC DNA]</scope>
    <source>
        <strain evidence="2 3">F13-25</strain>
    </source>
</reference>
<accession>A0A498L277</accession>
<dbReference type="EMBL" id="RDFA01000004">
    <property type="protein sequence ID" value="RXK48707.1"/>
    <property type="molecule type" value="Genomic_DNA"/>
</dbReference>
<name>A0A498L277_9EURY</name>
<keyword evidence="3" id="KW-1185">Reference proteome</keyword>
<evidence type="ECO:0000313" key="2">
    <source>
        <dbReference type="EMBL" id="RXK48707.1"/>
    </source>
</evidence>